<dbReference type="PATRIC" id="fig|1758689.4.peg.902"/>
<dbReference type="RefSeq" id="WP_066636795.1">
    <property type="nucleotide sequence ID" value="NZ_CP014989.1"/>
</dbReference>
<dbReference type="PANTHER" id="PTHR35794">
    <property type="entry name" value="CELL DIVISION PROTEIN DIVIVA"/>
    <property type="match status" value="1"/>
</dbReference>
<feature type="region of interest" description="Disordered" evidence="8">
    <location>
        <begin position="51"/>
        <end position="98"/>
    </location>
</feature>
<dbReference type="Gene3D" id="6.10.250.660">
    <property type="match status" value="1"/>
</dbReference>
<evidence type="ECO:0000313" key="9">
    <source>
        <dbReference type="EMBL" id="ANS78266.1"/>
    </source>
</evidence>
<dbReference type="AlphaFoldDB" id="A0A1B1NA21"/>
<keyword evidence="4 9" id="KW-0132">Cell division</keyword>
<evidence type="ECO:0000256" key="7">
    <source>
        <dbReference type="ARBA" id="ARBA00031737"/>
    </source>
</evidence>
<keyword evidence="10" id="KW-1185">Reference proteome</keyword>
<gene>
    <name evidence="9" type="ORF">SGUI_0870</name>
</gene>
<sequence length="336" mass="36782">MALSPEDVIKKSFSATHLRRGYDETQVDDFLDEVVVELRRLVTENDGLRTDLEDCRAGGGSMRSVESRPEGEAEQDAGAPKGTDAVATDAGAADADVESLRRQLEECRQARVAAEESLAAAQEQVASAERERDELRASRNQDMDTVAAVQGGASEQKIGDGEDPSSIISLAQRLHDQHVAEGESTKARLIEEGDGYRASAVAEADERSAELQRTGQETHDRLLQEGQTQHDELVRTGQETHDRLVEEGQTQHDELVRTGQETHDRLVGEGETSRDQMVSEAEGRRASVLEDLHGQEAALGSTISNLQGQERDLRQRLRTFLADQMERVDATGPTSS</sequence>
<dbReference type="KEGG" id="serj:SGUI_0870"/>
<proteinExistence type="predicted"/>
<evidence type="ECO:0000256" key="8">
    <source>
        <dbReference type="SAM" id="MobiDB-lite"/>
    </source>
</evidence>
<evidence type="ECO:0000313" key="10">
    <source>
        <dbReference type="Proteomes" id="UP000092482"/>
    </source>
</evidence>
<dbReference type="InterPro" id="IPR007793">
    <property type="entry name" value="DivIVA_fam"/>
</dbReference>
<keyword evidence="3" id="KW-0963">Cytoplasm</keyword>
<name>A0A1B1NA21_9MICO</name>
<dbReference type="STRING" id="1758689.SGUI_0870"/>
<dbReference type="InterPro" id="IPR019933">
    <property type="entry name" value="DivIVA_domain"/>
</dbReference>
<keyword evidence="5" id="KW-0175">Coiled coil</keyword>
<evidence type="ECO:0000256" key="1">
    <source>
        <dbReference type="ARBA" id="ARBA00004496"/>
    </source>
</evidence>
<feature type="compositionally biased region" description="Low complexity" evidence="8">
    <location>
        <begin position="82"/>
        <end position="94"/>
    </location>
</feature>
<reference evidence="9 10" key="1">
    <citation type="submission" date="2016-03" db="EMBL/GenBank/DDBJ databases">
        <title>Shallow-sea hydrothermal system.</title>
        <authorList>
            <person name="Tang K."/>
        </authorList>
    </citation>
    <scope>NUCLEOTIDE SEQUENCE [LARGE SCALE GENOMIC DNA]</scope>
    <source>
        <strain evidence="9 10">JLT9</strain>
    </source>
</reference>
<dbReference type="GO" id="GO:0051301">
    <property type="term" value="P:cell division"/>
    <property type="evidence" value="ECO:0007669"/>
    <property type="project" value="UniProtKB-KW"/>
</dbReference>
<dbReference type="Pfam" id="PF05103">
    <property type="entry name" value="DivIVA"/>
    <property type="match status" value="1"/>
</dbReference>
<evidence type="ECO:0000256" key="6">
    <source>
        <dbReference type="ARBA" id="ARBA00023306"/>
    </source>
</evidence>
<evidence type="ECO:0000256" key="3">
    <source>
        <dbReference type="ARBA" id="ARBA00022490"/>
    </source>
</evidence>
<accession>A0A1B1NA21</accession>
<dbReference type="OrthoDB" id="9815492at2"/>
<dbReference type="EMBL" id="CP014989">
    <property type="protein sequence ID" value="ANS78266.1"/>
    <property type="molecule type" value="Genomic_DNA"/>
</dbReference>
<evidence type="ECO:0000256" key="5">
    <source>
        <dbReference type="ARBA" id="ARBA00023054"/>
    </source>
</evidence>
<dbReference type="Proteomes" id="UP000092482">
    <property type="component" value="Chromosome"/>
</dbReference>
<evidence type="ECO:0000256" key="4">
    <source>
        <dbReference type="ARBA" id="ARBA00022618"/>
    </source>
</evidence>
<dbReference type="GO" id="GO:0005737">
    <property type="term" value="C:cytoplasm"/>
    <property type="evidence" value="ECO:0007669"/>
    <property type="project" value="UniProtKB-SubCell"/>
</dbReference>
<organism evidence="9 10">
    <name type="scientific">Serinicoccus hydrothermalis</name>
    <dbReference type="NCBI Taxonomy" id="1758689"/>
    <lineage>
        <taxon>Bacteria</taxon>
        <taxon>Bacillati</taxon>
        <taxon>Actinomycetota</taxon>
        <taxon>Actinomycetes</taxon>
        <taxon>Micrococcales</taxon>
        <taxon>Ornithinimicrobiaceae</taxon>
        <taxon>Serinicoccus</taxon>
    </lineage>
</organism>
<protein>
    <recommendedName>
        <fullName evidence="2">Cell wall synthesis protein Wag31</fullName>
    </recommendedName>
    <alternativeName>
        <fullName evidence="7">Antigen 84</fullName>
    </alternativeName>
</protein>
<feature type="region of interest" description="Disordered" evidence="8">
    <location>
        <begin position="236"/>
        <end position="284"/>
    </location>
</feature>
<dbReference type="NCBIfam" id="TIGR03544">
    <property type="entry name" value="DivI1A_domain"/>
    <property type="match status" value="1"/>
</dbReference>
<keyword evidence="6" id="KW-0131">Cell cycle</keyword>
<evidence type="ECO:0000256" key="2">
    <source>
        <dbReference type="ARBA" id="ARBA00018787"/>
    </source>
</evidence>
<feature type="compositionally biased region" description="Basic and acidic residues" evidence="8">
    <location>
        <begin position="236"/>
        <end position="274"/>
    </location>
</feature>
<comment type="subcellular location">
    <subcellularLocation>
        <location evidence="1">Cytoplasm</location>
    </subcellularLocation>
</comment>
<dbReference type="PANTHER" id="PTHR35794:SF1">
    <property type="entry name" value="CELL CYCLE PROTEIN GPSB"/>
    <property type="match status" value="1"/>
</dbReference>